<evidence type="ECO:0000256" key="2">
    <source>
        <dbReference type="SAM" id="MobiDB-lite"/>
    </source>
</evidence>
<dbReference type="InterPro" id="IPR020837">
    <property type="entry name" value="Fibrinogen_CS"/>
</dbReference>
<dbReference type="PROSITE" id="PS00514">
    <property type="entry name" value="FIBRINOGEN_C_1"/>
    <property type="match status" value="1"/>
</dbReference>
<evidence type="ECO:0000259" key="4">
    <source>
        <dbReference type="PROSITE" id="PS51406"/>
    </source>
</evidence>
<dbReference type="CDD" id="cd00087">
    <property type="entry name" value="FReD"/>
    <property type="match status" value="2"/>
</dbReference>
<reference evidence="6" key="1">
    <citation type="submission" date="2025-08" db="UniProtKB">
        <authorList>
            <consortium name="RefSeq"/>
        </authorList>
    </citation>
    <scope>IDENTIFICATION</scope>
</reference>
<dbReference type="Pfam" id="PF00147">
    <property type="entry name" value="Fibrinogen_C"/>
    <property type="match status" value="2"/>
</dbReference>
<name>A0A8B7YP54_ACAPL</name>
<organism evidence="5 6">
    <name type="scientific">Acanthaster planci</name>
    <name type="common">Crown-of-thorns starfish</name>
    <dbReference type="NCBI Taxonomy" id="133434"/>
    <lineage>
        <taxon>Eukaryota</taxon>
        <taxon>Metazoa</taxon>
        <taxon>Echinodermata</taxon>
        <taxon>Eleutherozoa</taxon>
        <taxon>Asterozoa</taxon>
        <taxon>Asteroidea</taxon>
        <taxon>Valvatacea</taxon>
        <taxon>Valvatida</taxon>
        <taxon>Acanthasteridae</taxon>
        <taxon>Acanthaster</taxon>
    </lineage>
</organism>
<dbReference type="GO" id="GO:0005615">
    <property type="term" value="C:extracellular space"/>
    <property type="evidence" value="ECO:0007669"/>
    <property type="project" value="TreeGrafter"/>
</dbReference>
<evidence type="ECO:0000256" key="1">
    <source>
        <dbReference type="ARBA" id="ARBA00023157"/>
    </source>
</evidence>
<dbReference type="PANTHER" id="PTHR19143">
    <property type="entry name" value="FIBRINOGEN/TENASCIN/ANGIOPOEITIN"/>
    <property type="match status" value="1"/>
</dbReference>
<evidence type="ECO:0000256" key="3">
    <source>
        <dbReference type="SAM" id="SignalP"/>
    </source>
</evidence>
<proteinExistence type="predicted"/>
<dbReference type="InterPro" id="IPR002181">
    <property type="entry name" value="Fibrinogen_a/b/g_C_dom"/>
</dbReference>
<sequence>MHCITMWSGLIIRASLVVLSWFTVSLRAATPSCGGSFSRSVPLTCLSPNLALSNHLLKSYTKRSPVVCVAACIKEDRCVSVNYEGVGGICELNESSKDAHPADMEIRDGWRHYGTLPGTVPTKEICPIISTKSPETTMDTTTTPSTTTQSTTSQPTTTQVTSLQPSTTRTTTIQPTTTQPTTTQTTTFIPTTALITTEKPPLDCWDIHATSPELSSGEYTVYPTTRAGSLQVYCDMDTDGGGWTVFQRRVSNSQDFYQNWAAYKAGFGDLSTNFWLGNDALHELTAQRDYELRIELQSFSAISTYAKYGLFQVADEADKYRLNLGNFYGSYTADDSLTYHNGMSFSTLDQDNDVDLSRHCAQSFRGAWWYQNCFASNLNGPFINTESVSQKGQGIIWGAWLTIYNSLKFAEMKLRPVSAQSGPKDCWDHYTQGQTVSGLYNIHVTGKVEALQVYCDMDDVGGGWTVIQRRVDGSGDFYLDWADYKAGFGDHSSEFWFGNDNLHLLTNQASYQLTVKLERWNSVIKYANYEQFSIANETDLYRLSVSGFFGSSGIGDSMNYHNGMVWSTRDRDNDNDEVRHCAQNKEGAWWYDACETCNLNGPYVPYPGTLSIETRGRGIVWGTWLFQEYSFPKAEMKVRPTHVGFSL</sequence>
<keyword evidence="5" id="KW-1185">Reference proteome</keyword>
<dbReference type="AlphaFoldDB" id="A0A8B7YP54"/>
<feature type="domain" description="Fibrinogen C-terminal" evidence="4">
    <location>
        <begin position="195"/>
        <end position="418"/>
    </location>
</feature>
<dbReference type="SMART" id="SM00186">
    <property type="entry name" value="FBG"/>
    <property type="match status" value="2"/>
</dbReference>
<dbReference type="InterPro" id="IPR014716">
    <property type="entry name" value="Fibrinogen_a/b/g_C_1"/>
</dbReference>
<protein>
    <submittedName>
        <fullName evidence="6">Uncharacterized protein LOC110981291</fullName>
    </submittedName>
</protein>
<dbReference type="PANTHER" id="PTHR19143:SF458">
    <property type="entry name" value="FIBRINOGEN C-TERMINAL DOMAIN-CONTAINING PROTEIN-RELATED"/>
    <property type="match status" value="1"/>
</dbReference>
<gene>
    <name evidence="6" type="primary">LOC110981291</name>
</gene>
<dbReference type="NCBIfam" id="NF040941">
    <property type="entry name" value="GGGWT_bact"/>
    <property type="match status" value="2"/>
</dbReference>
<evidence type="ECO:0000313" key="6">
    <source>
        <dbReference type="RefSeq" id="XP_022094452.1"/>
    </source>
</evidence>
<feature type="chain" id="PRO_5034342596" evidence="3">
    <location>
        <begin position="29"/>
        <end position="647"/>
    </location>
</feature>
<dbReference type="Pfam" id="PF00024">
    <property type="entry name" value="PAN_1"/>
    <property type="match status" value="1"/>
</dbReference>
<dbReference type="SUPFAM" id="SSF56496">
    <property type="entry name" value="Fibrinogen C-terminal domain-like"/>
    <property type="match status" value="2"/>
</dbReference>
<feature type="domain" description="Fibrinogen C-terminal" evidence="4">
    <location>
        <begin position="420"/>
        <end position="642"/>
    </location>
</feature>
<dbReference type="PROSITE" id="PS51406">
    <property type="entry name" value="FIBRINOGEN_C_2"/>
    <property type="match status" value="2"/>
</dbReference>
<feature type="signal peptide" evidence="3">
    <location>
        <begin position="1"/>
        <end position="28"/>
    </location>
</feature>
<dbReference type="KEGG" id="aplc:110981291"/>
<dbReference type="FunFam" id="3.90.215.10:FF:000001">
    <property type="entry name" value="Tenascin isoform 1"/>
    <property type="match status" value="2"/>
</dbReference>
<keyword evidence="3" id="KW-0732">Signal</keyword>
<dbReference type="OrthoDB" id="7952570at2759"/>
<accession>A0A8B7YP54</accession>
<dbReference type="InterPro" id="IPR036056">
    <property type="entry name" value="Fibrinogen-like_C"/>
</dbReference>
<feature type="region of interest" description="Disordered" evidence="2">
    <location>
        <begin position="133"/>
        <end position="184"/>
    </location>
</feature>
<dbReference type="InterPro" id="IPR050373">
    <property type="entry name" value="Fibrinogen_C-term_domain"/>
</dbReference>
<dbReference type="OMA" id="ACHACNP"/>
<evidence type="ECO:0000313" key="5">
    <source>
        <dbReference type="Proteomes" id="UP000694845"/>
    </source>
</evidence>
<dbReference type="RefSeq" id="XP_022094452.1">
    <property type="nucleotide sequence ID" value="XM_022238760.1"/>
</dbReference>
<dbReference type="Gene3D" id="3.90.215.10">
    <property type="entry name" value="Gamma Fibrinogen, chain A, domain 1"/>
    <property type="match status" value="2"/>
</dbReference>
<dbReference type="InterPro" id="IPR003609">
    <property type="entry name" value="Pan_app"/>
</dbReference>
<dbReference type="Proteomes" id="UP000694845">
    <property type="component" value="Unplaced"/>
</dbReference>
<dbReference type="GeneID" id="110981291"/>
<keyword evidence="1" id="KW-1015">Disulfide bond</keyword>